<name>A0A078BB76_STYLE</name>
<dbReference type="InParanoid" id="A0A078BB76"/>
<dbReference type="EMBL" id="CCKQ01019622">
    <property type="protein sequence ID" value="CDW91644.1"/>
    <property type="molecule type" value="Genomic_DNA"/>
</dbReference>
<protein>
    <submittedName>
        <fullName evidence="1">Uncharacterized protein</fullName>
    </submittedName>
</protein>
<evidence type="ECO:0000313" key="1">
    <source>
        <dbReference type="EMBL" id="CDW91644.1"/>
    </source>
</evidence>
<reference evidence="1 2" key="1">
    <citation type="submission" date="2014-06" db="EMBL/GenBank/DDBJ databases">
        <authorList>
            <person name="Swart Estienne"/>
        </authorList>
    </citation>
    <scope>NUCLEOTIDE SEQUENCE [LARGE SCALE GENOMIC DNA]</scope>
    <source>
        <strain evidence="1 2">130c</strain>
    </source>
</reference>
<dbReference type="AlphaFoldDB" id="A0A078BB76"/>
<gene>
    <name evidence="1" type="primary">Contig13725.g14637</name>
    <name evidence="1" type="ORF">STYLEM_20802</name>
</gene>
<evidence type="ECO:0000313" key="2">
    <source>
        <dbReference type="Proteomes" id="UP000039865"/>
    </source>
</evidence>
<organism evidence="1 2">
    <name type="scientific">Stylonychia lemnae</name>
    <name type="common">Ciliate</name>
    <dbReference type="NCBI Taxonomy" id="5949"/>
    <lineage>
        <taxon>Eukaryota</taxon>
        <taxon>Sar</taxon>
        <taxon>Alveolata</taxon>
        <taxon>Ciliophora</taxon>
        <taxon>Intramacronucleata</taxon>
        <taxon>Spirotrichea</taxon>
        <taxon>Stichotrichia</taxon>
        <taxon>Sporadotrichida</taxon>
        <taxon>Oxytrichidae</taxon>
        <taxon>Stylonychinae</taxon>
        <taxon>Stylonychia</taxon>
    </lineage>
</organism>
<proteinExistence type="predicted"/>
<accession>A0A078BB76</accession>
<dbReference type="Proteomes" id="UP000039865">
    <property type="component" value="Unassembled WGS sequence"/>
</dbReference>
<keyword evidence="2" id="KW-1185">Reference proteome</keyword>
<sequence length="508" mass="59636">MKAESIMIPKKQLAEKFRQPLNTSRQTSNYLSDKHKIQSQIQATEKNFSNILVRDRMLQINQHNLKKKQPDIIIELEETQNKLPSKFLKNASFGVKNISFTENHSFDLKSSVSQDSSSGQFEINPLQSASNHGSGNFLKQPINKNELLQYTPQPERCNNNDLFDKNGFFKFNFQQQITENFNEKQNDDYEVYSIKSLSNNNLNNIYHNESSRSIIPYCASNQPTSNQKKIGSERMSIIMQEIEMQGLNLIKEDQLEYIPTYRQTSTFKREETEEMADQDIDEDVQKNQVSQPYMNQFNMISLLKVVHRNSDFNVSRQQTSETTYTKDKLYSNGVRSGAYTLKGQYDTDSTDIQTPLYSQVNQHYFQSIYQQKFRAINSDEKSQRQINRRNYAQSSKNVLWSVMPRTLSPEPLLFRKNFSNHEQYTSEQKNVASNQKCQDERYQTTKIEYKGRLEQLSEIQTQNMKLSHLLKILNQKKSQLRFKYELISRKNTELKTQINFLNNVKVNE</sequence>